<protein>
    <submittedName>
        <fullName evidence="2">Uncharacterized protein</fullName>
    </submittedName>
</protein>
<sequence length="86" mass="9612">MTTSYNDVQKFLAENKYPNQDTDVAVTQPPQPIAPVQPLISPEQISAQDIPAQCVAQIPVKSSHLRRYCTIFWNEKLCCANCPGFC</sequence>
<dbReference type="Proteomes" id="UP000887577">
    <property type="component" value="Unplaced"/>
</dbReference>
<name>A0A914XY36_9BILA</name>
<evidence type="ECO:0000313" key="1">
    <source>
        <dbReference type="Proteomes" id="UP000887577"/>
    </source>
</evidence>
<reference evidence="2" key="1">
    <citation type="submission" date="2022-11" db="UniProtKB">
        <authorList>
            <consortium name="WormBaseParasite"/>
        </authorList>
    </citation>
    <scope>IDENTIFICATION</scope>
</reference>
<evidence type="ECO:0000313" key="2">
    <source>
        <dbReference type="WBParaSite" id="PSU_v2.g12114.t1"/>
    </source>
</evidence>
<dbReference type="WBParaSite" id="PSU_v2.g12114.t1">
    <property type="protein sequence ID" value="PSU_v2.g12114.t1"/>
    <property type="gene ID" value="PSU_v2.g12114"/>
</dbReference>
<keyword evidence="1" id="KW-1185">Reference proteome</keyword>
<proteinExistence type="predicted"/>
<accession>A0A914XY36</accession>
<dbReference type="AlphaFoldDB" id="A0A914XY36"/>
<organism evidence="1 2">
    <name type="scientific">Panagrolaimus superbus</name>
    <dbReference type="NCBI Taxonomy" id="310955"/>
    <lineage>
        <taxon>Eukaryota</taxon>
        <taxon>Metazoa</taxon>
        <taxon>Ecdysozoa</taxon>
        <taxon>Nematoda</taxon>
        <taxon>Chromadorea</taxon>
        <taxon>Rhabditida</taxon>
        <taxon>Tylenchina</taxon>
        <taxon>Panagrolaimomorpha</taxon>
        <taxon>Panagrolaimoidea</taxon>
        <taxon>Panagrolaimidae</taxon>
        <taxon>Panagrolaimus</taxon>
    </lineage>
</organism>